<protein>
    <submittedName>
        <fullName evidence="1">Uncharacterized protein</fullName>
    </submittedName>
</protein>
<dbReference type="AlphaFoldDB" id="A0A5M8P1S9"/>
<organism evidence="1 2">
    <name type="scientific">Candidatus Ordinivivax streblomastigis</name>
    <dbReference type="NCBI Taxonomy" id="2540710"/>
    <lineage>
        <taxon>Bacteria</taxon>
        <taxon>Pseudomonadati</taxon>
        <taxon>Bacteroidota</taxon>
        <taxon>Bacteroidia</taxon>
        <taxon>Bacteroidales</taxon>
        <taxon>Candidatus Ordinivivax</taxon>
    </lineage>
</organism>
<dbReference type="Proteomes" id="UP000324575">
    <property type="component" value="Unassembled WGS sequence"/>
</dbReference>
<gene>
    <name evidence="1" type="ORF">EZS26_001502</name>
</gene>
<name>A0A5M8P1S9_9BACT</name>
<sequence length="45" mass="5212">MTAIAQNTNYKELVQQIFETLLQQTSIEKSATVLHKLSWTYCSLH</sequence>
<dbReference type="EMBL" id="SNRX01000008">
    <property type="protein sequence ID" value="KAA6302389.1"/>
    <property type="molecule type" value="Genomic_DNA"/>
</dbReference>
<proteinExistence type="predicted"/>
<comment type="caution">
    <text evidence="1">The sequence shown here is derived from an EMBL/GenBank/DDBJ whole genome shotgun (WGS) entry which is preliminary data.</text>
</comment>
<evidence type="ECO:0000313" key="1">
    <source>
        <dbReference type="EMBL" id="KAA6302389.1"/>
    </source>
</evidence>
<accession>A0A5M8P1S9</accession>
<evidence type="ECO:0000313" key="2">
    <source>
        <dbReference type="Proteomes" id="UP000324575"/>
    </source>
</evidence>
<reference evidence="1 2" key="1">
    <citation type="submission" date="2019-03" db="EMBL/GenBank/DDBJ databases">
        <title>Single cell metagenomics reveals metabolic interactions within the superorganism composed of flagellate Streblomastix strix and complex community of Bacteroidetes bacteria on its surface.</title>
        <authorList>
            <person name="Treitli S.C."/>
            <person name="Kolisko M."/>
            <person name="Husnik F."/>
            <person name="Keeling P."/>
            <person name="Hampl V."/>
        </authorList>
    </citation>
    <scope>NUCLEOTIDE SEQUENCE [LARGE SCALE GENOMIC DNA]</scope>
    <source>
        <strain evidence="1">St1</strain>
    </source>
</reference>